<dbReference type="InterPro" id="IPR011650">
    <property type="entry name" value="Peptidase_M20_dimer"/>
</dbReference>
<feature type="binding site" evidence="1">
    <location>
        <position position="182"/>
    </location>
    <ligand>
        <name>Mn(2+)</name>
        <dbReference type="ChEBI" id="CHEBI:29035"/>
        <label>2</label>
    </ligand>
</feature>
<keyword evidence="3" id="KW-0378">Hydrolase</keyword>
<dbReference type="Gene3D" id="3.30.70.360">
    <property type="match status" value="1"/>
</dbReference>
<keyword evidence="1" id="KW-0479">Metal-binding</keyword>
<name>A0A2T2XD95_9FIRM</name>
<dbReference type="InterPro" id="IPR017439">
    <property type="entry name" value="Amidohydrolase"/>
</dbReference>
<dbReference type="SUPFAM" id="SSF55031">
    <property type="entry name" value="Bacterial exopeptidase dimerisation domain"/>
    <property type="match status" value="1"/>
</dbReference>
<comment type="caution">
    <text evidence="3">The sequence shown here is derived from an EMBL/GenBank/DDBJ whole genome shotgun (WGS) entry which is preliminary data.</text>
</comment>
<protein>
    <submittedName>
        <fullName evidence="3">Amidohydrolase</fullName>
    </submittedName>
</protein>
<dbReference type="InterPro" id="IPR036264">
    <property type="entry name" value="Bact_exopeptidase_dim_dom"/>
</dbReference>
<dbReference type="InterPro" id="IPR002933">
    <property type="entry name" value="Peptidase_M20"/>
</dbReference>
<comment type="cofactor">
    <cofactor evidence="1">
        <name>Mn(2+)</name>
        <dbReference type="ChEBI" id="CHEBI:29035"/>
    </cofactor>
    <text evidence="1">The Mn(2+) ion enhances activity.</text>
</comment>
<dbReference type="NCBIfam" id="TIGR01891">
    <property type="entry name" value="amidohydrolases"/>
    <property type="match status" value="1"/>
</dbReference>
<dbReference type="EMBL" id="PXYW01000039">
    <property type="protein sequence ID" value="PSR32494.1"/>
    <property type="molecule type" value="Genomic_DNA"/>
</dbReference>
<accession>A0A2T2XD95</accession>
<feature type="binding site" evidence="1">
    <location>
        <position position="379"/>
    </location>
    <ligand>
        <name>Mn(2+)</name>
        <dbReference type="ChEBI" id="CHEBI:29035"/>
        <label>2</label>
    </ligand>
</feature>
<dbReference type="Pfam" id="PF01546">
    <property type="entry name" value="Peptidase_M20"/>
    <property type="match status" value="1"/>
</dbReference>
<feature type="binding site" evidence="1">
    <location>
        <position position="115"/>
    </location>
    <ligand>
        <name>Mn(2+)</name>
        <dbReference type="ChEBI" id="CHEBI:29035"/>
        <label>2</label>
    </ligand>
</feature>
<reference evidence="3 4" key="1">
    <citation type="journal article" date="2014" name="BMC Genomics">
        <title>Comparison of environmental and isolate Sulfobacillus genomes reveals diverse carbon, sulfur, nitrogen, and hydrogen metabolisms.</title>
        <authorList>
            <person name="Justice N.B."/>
            <person name="Norman A."/>
            <person name="Brown C.T."/>
            <person name="Singh A."/>
            <person name="Thomas B.C."/>
            <person name="Banfield J.F."/>
        </authorList>
    </citation>
    <scope>NUCLEOTIDE SEQUENCE [LARGE SCALE GENOMIC DNA]</scope>
    <source>
        <strain evidence="3">AMDSBA4</strain>
    </source>
</reference>
<dbReference type="GO" id="GO:0046872">
    <property type="term" value="F:metal ion binding"/>
    <property type="evidence" value="ECO:0007669"/>
    <property type="project" value="UniProtKB-KW"/>
</dbReference>
<dbReference type="PIRSF" id="PIRSF005962">
    <property type="entry name" value="Pept_M20D_amidohydro"/>
    <property type="match status" value="1"/>
</dbReference>
<keyword evidence="1" id="KW-0464">Manganese</keyword>
<dbReference type="PANTHER" id="PTHR11014">
    <property type="entry name" value="PEPTIDASE M20 FAMILY MEMBER"/>
    <property type="match status" value="1"/>
</dbReference>
<gene>
    <name evidence="3" type="ORF">C7B46_14080</name>
</gene>
<evidence type="ECO:0000313" key="3">
    <source>
        <dbReference type="EMBL" id="PSR32494.1"/>
    </source>
</evidence>
<dbReference type="Gene3D" id="3.40.630.10">
    <property type="entry name" value="Zn peptidases"/>
    <property type="match status" value="1"/>
</dbReference>
<feature type="binding site" evidence="1">
    <location>
        <position position="153"/>
    </location>
    <ligand>
        <name>Mn(2+)</name>
        <dbReference type="ChEBI" id="CHEBI:29035"/>
        <label>2</label>
    </ligand>
</feature>
<dbReference type="SUPFAM" id="SSF53187">
    <property type="entry name" value="Zn-dependent exopeptidases"/>
    <property type="match status" value="1"/>
</dbReference>
<dbReference type="GO" id="GO:0016787">
    <property type="term" value="F:hydrolase activity"/>
    <property type="evidence" value="ECO:0007669"/>
    <property type="project" value="UniProtKB-KW"/>
</dbReference>
<evidence type="ECO:0000256" key="1">
    <source>
        <dbReference type="PIRSR" id="PIRSR005962-1"/>
    </source>
</evidence>
<organism evidence="3 4">
    <name type="scientific">Sulfobacillus benefaciens</name>
    <dbReference type="NCBI Taxonomy" id="453960"/>
    <lineage>
        <taxon>Bacteria</taxon>
        <taxon>Bacillati</taxon>
        <taxon>Bacillota</taxon>
        <taxon>Clostridia</taxon>
        <taxon>Eubacteriales</taxon>
        <taxon>Clostridiales Family XVII. Incertae Sedis</taxon>
        <taxon>Sulfobacillus</taxon>
    </lineage>
</organism>
<proteinExistence type="predicted"/>
<dbReference type="AlphaFoldDB" id="A0A2T2XD95"/>
<evidence type="ECO:0000259" key="2">
    <source>
        <dbReference type="Pfam" id="PF07687"/>
    </source>
</evidence>
<feature type="domain" description="Peptidase M20 dimerisation" evidence="2">
    <location>
        <begin position="206"/>
        <end position="296"/>
    </location>
</feature>
<feature type="binding site" evidence="1">
    <location>
        <position position="117"/>
    </location>
    <ligand>
        <name>Mn(2+)</name>
        <dbReference type="ChEBI" id="CHEBI:29035"/>
        <label>2</label>
    </ligand>
</feature>
<dbReference type="PANTHER" id="PTHR11014:SF63">
    <property type="entry name" value="METALLOPEPTIDASE, PUTATIVE (AFU_ORTHOLOGUE AFUA_6G09600)-RELATED"/>
    <property type="match status" value="1"/>
</dbReference>
<dbReference type="Pfam" id="PF07687">
    <property type="entry name" value="M20_dimer"/>
    <property type="match status" value="1"/>
</dbReference>
<dbReference type="Proteomes" id="UP000242972">
    <property type="component" value="Unassembled WGS sequence"/>
</dbReference>
<sequence>MSLASDHDSHRSRDIWLRARALMPHLSAWRRHLHQHPELSFEEHQTALYISEILRALPGMEVATDVGGTTGVVGRIGGKKQGRHIAIRADMDALPIVEPAGLPFRSETPGVMHACGHDGHMAIGLGTAVLLSELLQQETVSGRVTVIFQPAEETANSDGQTGAPYLVDAGVLQDVDLILALHLDPTHPVGTVRLHDGPCMANVDNFYAEIQGHGGHAGYPDLSLDPVWLMIPVLEAIHGIVARRISPLDAAAVTVGRVMGGTAPNVIPDRVTLEGTLRSYTAPVRERLIAELEHAVAIAQTLGGTYDLRIDRGEPAVINAPAANQQLAAVIRDITGTNPVHTGPFGMGGEDFGFMTQVVPGALFFLGCAPPNTTGLSLHSPQFLLDEDALPLGTAIMTETIRRYLSDNPSR</sequence>
<evidence type="ECO:0000313" key="4">
    <source>
        <dbReference type="Proteomes" id="UP000242972"/>
    </source>
</evidence>